<dbReference type="AlphaFoldDB" id="A0A2P7QRD2"/>
<reference evidence="1 2" key="1">
    <citation type="submission" date="2018-03" db="EMBL/GenBank/DDBJ databases">
        <title>The draft genome of Sphingosinicella sp. GL-C-18.</title>
        <authorList>
            <person name="Liu L."/>
            <person name="Li L."/>
            <person name="Liang L."/>
            <person name="Zhang X."/>
            <person name="Wang T."/>
        </authorList>
    </citation>
    <scope>NUCLEOTIDE SEQUENCE [LARGE SCALE GENOMIC DNA]</scope>
    <source>
        <strain evidence="1 2">GL-C-18</strain>
    </source>
</reference>
<accession>A0A2P7QRD2</accession>
<evidence type="ECO:0000313" key="1">
    <source>
        <dbReference type="EMBL" id="PSJ40504.1"/>
    </source>
</evidence>
<dbReference type="EMBL" id="PXYI01000003">
    <property type="protein sequence ID" value="PSJ40504.1"/>
    <property type="molecule type" value="Genomic_DNA"/>
</dbReference>
<protein>
    <recommendedName>
        <fullName evidence="3">HEAT repeat domain-containing protein</fullName>
    </recommendedName>
</protein>
<organism evidence="1 2">
    <name type="scientific">Allosphingosinicella deserti</name>
    <dbReference type="NCBI Taxonomy" id="2116704"/>
    <lineage>
        <taxon>Bacteria</taxon>
        <taxon>Pseudomonadati</taxon>
        <taxon>Pseudomonadota</taxon>
        <taxon>Alphaproteobacteria</taxon>
        <taxon>Sphingomonadales</taxon>
        <taxon>Sphingomonadaceae</taxon>
        <taxon>Allosphingosinicella</taxon>
    </lineage>
</organism>
<dbReference type="RefSeq" id="WP_106512656.1">
    <property type="nucleotide sequence ID" value="NZ_PXYI01000003.1"/>
</dbReference>
<dbReference type="InterPro" id="IPR016024">
    <property type="entry name" value="ARM-type_fold"/>
</dbReference>
<gene>
    <name evidence="1" type="ORF">C7I55_09220</name>
</gene>
<evidence type="ECO:0000313" key="2">
    <source>
        <dbReference type="Proteomes" id="UP000241167"/>
    </source>
</evidence>
<dbReference type="Gene3D" id="1.25.10.10">
    <property type="entry name" value="Leucine-rich Repeat Variant"/>
    <property type="match status" value="1"/>
</dbReference>
<dbReference type="SUPFAM" id="SSF48371">
    <property type="entry name" value="ARM repeat"/>
    <property type="match status" value="1"/>
</dbReference>
<name>A0A2P7QRD2_9SPHN</name>
<sequence>MLNSIALQARAIASRPDFTFGDYAELFADLDATVVSEMFGTFLRDILAAPADGEQIYHDELHLASEGDFNLTLKLTGRGRTTELTASEFDMLAINIGDRSVTHDLYRTDIAPEALHRRPAGLAAPEPVAISPYGIGNYRAYTEIADLSGADREVPLLVVHSRARGETTWVFDRRTGAPIGLTDNHLQSSRLRIAARIMGALPGDGSTADVLERLARSDQTHFVRWEAAESIWKIDPVRGTALLRDHLAQDPHPAIREAARKTLANIAAAAGGS</sequence>
<dbReference type="Proteomes" id="UP000241167">
    <property type="component" value="Unassembled WGS sequence"/>
</dbReference>
<dbReference type="InterPro" id="IPR011989">
    <property type="entry name" value="ARM-like"/>
</dbReference>
<comment type="caution">
    <text evidence="1">The sequence shown here is derived from an EMBL/GenBank/DDBJ whole genome shotgun (WGS) entry which is preliminary data.</text>
</comment>
<proteinExistence type="predicted"/>
<evidence type="ECO:0008006" key="3">
    <source>
        <dbReference type="Google" id="ProtNLM"/>
    </source>
</evidence>
<keyword evidence="2" id="KW-1185">Reference proteome</keyword>
<dbReference type="OrthoDB" id="7530549at2"/>
<dbReference type="Pfam" id="PF13646">
    <property type="entry name" value="HEAT_2"/>
    <property type="match status" value="1"/>
</dbReference>